<reference evidence="2" key="1">
    <citation type="journal article" date="2023" name="Mol. Phylogenet. Evol.">
        <title>Genome-scale phylogeny and comparative genomics of the fungal order Sordariales.</title>
        <authorList>
            <person name="Hensen N."/>
            <person name="Bonometti L."/>
            <person name="Westerberg I."/>
            <person name="Brannstrom I.O."/>
            <person name="Guillou S."/>
            <person name="Cros-Aarteil S."/>
            <person name="Calhoun S."/>
            <person name="Haridas S."/>
            <person name="Kuo A."/>
            <person name="Mondo S."/>
            <person name="Pangilinan J."/>
            <person name="Riley R."/>
            <person name="LaButti K."/>
            <person name="Andreopoulos B."/>
            <person name="Lipzen A."/>
            <person name="Chen C."/>
            <person name="Yan M."/>
            <person name="Daum C."/>
            <person name="Ng V."/>
            <person name="Clum A."/>
            <person name="Steindorff A."/>
            <person name="Ohm R.A."/>
            <person name="Martin F."/>
            <person name="Silar P."/>
            <person name="Natvig D.O."/>
            <person name="Lalanne C."/>
            <person name="Gautier V."/>
            <person name="Ament-Velasquez S.L."/>
            <person name="Kruys A."/>
            <person name="Hutchinson M.I."/>
            <person name="Powell A.J."/>
            <person name="Barry K."/>
            <person name="Miller A.N."/>
            <person name="Grigoriev I.V."/>
            <person name="Debuchy R."/>
            <person name="Gladieux P."/>
            <person name="Hiltunen Thoren M."/>
            <person name="Johannesson H."/>
        </authorList>
    </citation>
    <scope>NUCLEOTIDE SEQUENCE</scope>
    <source>
        <strain evidence="2">CBS 757.83</strain>
    </source>
</reference>
<dbReference type="AlphaFoldDB" id="A0AAN6Q6T3"/>
<comment type="caution">
    <text evidence="2">The sequence shown here is derived from an EMBL/GenBank/DDBJ whole genome shotgun (WGS) entry which is preliminary data.</text>
</comment>
<sequence>MGSLCSCVVSPVADDLRQPRGGMARVSPGPCALVSRLRFGRRLAQHSDEAASFTIGNKSTRQEQENQFGKGHHWHSALHLSSQLVGIAVAYSAFGFPTSPRFFDFAIHPSKCPIRINFGLSVTDPALSQWPDFIPLDSSDSDSDSESDNNDSDIYPDAPEFSPPLRDTLLSISPKHDGRLGCRIDAATDYRGERAASRNRDYYGPTGRSGT</sequence>
<evidence type="ECO:0000313" key="3">
    <source>
        <dbReference type="Proteomes" id="UP001305647"/>
    </source>
</evidence>
<feature type="region of interest" description="Disordered" evidence="1">
    <location>
        <begin position="133"/>
        <end position="180"/>
    </location>
</feature>
<organism evidence="2 3">
    <name type="scientific">Parathielavia hyrcaniae</name>
    <dbReference type="NCBI Taxonomy" id="113614"/>
    <lineage>
        <taxon>Eukaryota</taxon>
        <taxon>Fungi</taxon>
        <taxon>Dikarya</taxon>
        <taxon>Ascomycota</taxon>
        <taxon>Pezizomycotina</taxon>
        <taxon>Sordariomycetes</taxon>
        <taxon>Sordariomycetidae</taxon>
        <taxon>Sordariales</taxon>
        <taxon>Chaetomiaceae</taxon>
        <taxon>Parathielavia</taxon>
    </lineage>
</organism>
<protein>
    <submittedName>
        <fullName evidence="2">Uncharacterized protein</fullName>
    </submittedName>
</protein>
<dbReference type="Proteomes" id="UP001305647">
    <property type="component" value="Unassembled WGS sequence"/>
</dbReference>
<evidence type="ECO:0000313" key="2">
    <source>
        <dbReference type="EMBL" id="KAK4104625.1"/>
    </source>
</evidence>
<dbReference type="EMBL" id="MU863626">
    <property type="protein sequence ID" value="KAK4104625.1"/>
    <property type="molecule type" value="Genomic_DNA"/>
</dbReference>
<proteinExistence type="predicted"/>
<keyword evidence="3" id="KW-1185">Reference proteome</keyword>
<accession>A0AAN6Q6T3</accession>
<name>A0AAN6Q6T3_9PEZI</name>
<gene>
    <name evidence="2" type="ORF">N658DRAFT_184058</name>
</gene>
<evidence type="ECO:0000256" key="1">
    <source>
        <dbReference type="SAM" id="MobiDB-lite"/>
    </source>
</evidence>
<reference evidence="2" key="2">
    <citation type="submission" date="2023-05" db="EMBL/GenBank/DDBJ databases">
        <authorList>
            <consortium name="Lawrence Berkeley National Laboratory"/>
            <person name="Steindorff A."/>
            <person name="Hensen N."/>
            <person name="Bonometti L."/>
            <person name="Westerberg I."/>
            <person name="Brannstrom I.O."/>
            <person name="Guillou S."/>
            <person name="Cros-Aarteil S."/>
            <person name="Calhoun S."/>
            <person name="Haridas S."/>
            <person name="Kuo A."/>
            <person name="Mondo S."/>
            <person name="Pangilinan J."/>
            <person name="Riley R."/>
            <person name="Labutti K."/>
            <person name="Andreopoulos B."/>
            <person name="Lipzen A."/>
            <person name="Chen C."/>
            <person name="Yanf M."/>
            <person name="Daum C."/>
            <person name="Ng V."/>
            <person name="Clum A."/>
            <person name="Ohm R."/>
            <person name="Martin F."/>
            <person name="Silar P."/>
            <person name="Natvig D."/>
            <person name="Lalanne C."/>
            <person name="Gautier V."/>
            <person name="Ament-Velasquez S.L."/>
            <person name="Kruys A."/>
            <person name="Hutchinson M.I."/>
            <person name="Powell A.J."/>
            <person name="Barry K."/>
            <person name="Miller A.N."/>
            <person name="Grigoriev I.V."/>
            <person name="Debuchy R."/>
            <person name="Gladieux P."/>
            <person name="Thoren M.H."/>
            <person name="Johannesson H."/>
        </authorList>
    </citation>
    <scope>NUCLEOTIDE SEQUENCE</scope>
    <source>
        <strain evidence="2">CBS 757.83</strain>
    </source>
</reference>
<feature type="compositionally biased region" description="Acidic residues" evidence="1">
    <location>
        <begin position="139"/>
        <end position="151"/>
    </location>
</feature>